<dbReference type="Gene3D" id="3.10.290.10">
    <property type="entry name" value="RNA-binding S4 domain"/>
    <property type="match status" value="1"/>
</dbReference>
<organism evidence="5 6">
    <name type="scientific">Sesamum angolense</name>
    <dbReference type="NCBI Taxonomy" id="2727404"/>
    <lineage>
        <taxon>Eukaryota</taxon>
        <taxon>Viridiplantae</taxon>
        <taxon>Streptophyta</taxon>
        <taxon>Embryophyta</taxon>
        <taxon>Tracheophyta</taxon>
        <taxon>Spermatophyta</taxon>
        <taxon>Magnoliopsida</taxon>
        <taxon>eudicotyledons</taxon>
        <taxon>Gunneridae</taxon>
        <taxon>Pentapetalae</taxon>
        <taxon>asterids</taxon>
        <taxon>lamiids</taxon>
        <taxon>Lamiales</taxon>
        <taxon>Pedaliaceae</taxon>
        <taxon>Sesamum</taxon>
    </lineage>
</organism>
<feature type="region of interest" description="Disordered" evidence="2">
    <location>
        <begin position="848"/>
        <end position="875"/>
    </location>
</feature>
<dbReference type="PANTHER" id="PTHR11566">
    <property type="entry name" value="DYNAMIN"/>
    <property type="match status" value="1"/>
</dbReference>
<dbReference type="Pfam" id="PF01479">
    <property type="entry name" value="S4"/>
    <property type="match status" value="1"/>
</dbReference>
<dbReference type="InterPro" id="IPR045063">
    <property type="entry name" value="Dynamin_N"/>
</dbReference>
<evidence type="ECO:0000313" key="6">
    <source>
        <dbReference type="Proteomes" id="UP001289374"/>
    </source>
</evidence>
<evidence type="ECO:0000256" key="1">
    <source>
        <dbReference type="PROSITE-ProRule" id="PRU00182"/>
    </source>
</evidence>
<dbReference type="GO" id="GO:0008017">
    <property type="term" value="F:microtubule binding"/>
    <property type="evidence" value="ECO:0007669"/>
    <property type="project" value="TreeGrafter"/>
</dbReference>
<dbReference type="FunFam" id="3.10.290.10:FF:000037">
    <property type="entry name" value="BnaA05g14690D protein"/>
    <property type="match status" value="1"/>
</dbReference>
<dbReference type="InterPro" id="IPR022812">
    <property type="entry name" value="Dynamin"/>
</dbReference>
<dbReference type="InterPro" id="IPR017506">
    <property type="entry name" value="PSII_S4"/>
</dbReference>
<proteinExistence type="predicted"/>
<keyword evidence="3" id="KW-1133">Transmembrane helix</keyword>
<dbReference type="GO" id="GO:0003924">
    <property type="term" value="F:GTPase activity"/>
    <property type="evidence" value="ECO:0007669"/>
    <property type="project" value="InterPro"/>
</dbReference>
<feature type="transmembrane region" description="Helical" evidence="3">
    <location>
        <begin position="76"/>
        <end position="98"/>
    </location>
</feature>
<dbReference type="Gene3D" id="3.30.70.330">
    <property type="match status" value="1"/>
</dbReference>
<protein>
    <submittedName>
        <fullName evidence="5">Dynamin-related protein 5A</fullName>
    </submittedName>
</protein>
<keyword evidence="3" id="KW-0472">Membrane</keyword>
<keyword evidence="1" id="KW-0694">RNA-binding</keyword>
<dbReference type="GO" id="GO:0005737">
    <property type="term" value="C:cytoplasm"/>
    <property type="evidence" value="ECO:0007669"/>
    <property type="project" value="UniProtKB-ARBA"/>
</dbReference>
<gene>
    <name evidence="5" type="ORF">Sango_2578700</name>
</gene>
<dbReference type="GO" id="GO:0005525">
    <property type="term" value="F:GTP binding"/>
    <property type="evidence" value="ECO:0007669"/>
    <property type="project" value="InterPro"/>
</dbReference>
<name>A0AAE2BIZ3_9LAMI</name>
<dbReference type="FunFam" id="3.40.50.300:FF:001030">
    <property type="entry name" value="Dynamin-related protein 5A"/>
    <property type="match status" value="1"/>
</dbReference>
<feature type="region of interest" description="Disordered" evidence="2">
    <location>
        <begin position="455"/>
        <end position="474"/>
    </location>
</feature>
<evidence type="ECO:0000256" key="2">
    <source>
        <dbReference type="SAM" id="MobiDB-lite"/>
    </source>
</evidence>
<evidence type="ECO:0000256" key="3">
    <source>
        <dbReference type="SAM" id="Phobius"/>
    </source>
</evidence>
<dbReference type="AlphaFoldDB" id="A0AAE2BIZ3"/>
<dbReference type="CDD" id="cd00165">
    <property type="entry name" value="S4"/>
    <property type="match status" value="1"/>
</dbReference>
<dbReference type="SUPFAM" id="SSF52540">
    <property type="entry name" value="P-loop containing nucleoside triphosphate hydrolases"/>
    <property type="match status" value="1"/>
</dbReference>
<dbReference type="PANTHER" id="PTHR11566:SF169">
    <property type="entry name" value="DYNAMIN-LIKE PROTEIN C"/>
    <property type="match status" value="1"/>
</dbReference>
<dbReference type="Gene3D" id="3.40.50.300">
    <property type="entry name" value="P-loop containing nucleotide triphosphate hydrolases"/>
    <property type="match status" value="1"/>
</dbReference>
<dbReference type="InterPro" id="IPR030381">
    <property type="entry name" value="G_DYNAMIN_dom"/>
</dbReference>
<comment type="caution">
    <text evidence="5">The sequence shown here is derived from an EMBL/GenBank/DDBJ whole genome shotgun (WGS) entry which is preliminary data.</text>
</comment>
<dbReference type="Pfam" id="PF00350">
    <property type="entry name" value="Dynamin_N"/>
    <property type="match status" value="1"/>
</dbReference>
<dbReference type="NCBIfam" id="TIGR03069">
    <property type="entry name" value="PS_II_S4"/>
    <property type="match status" value="1"/>
</dbReference>
<dbReference type="Proteomes" id="UP001289374">
    <property type="component" value="Unassembled WGS sequence"/>
</dbReference>
<dbReference type="InterPro" id="IPR001401">
    <property type="entry name" value="Dynamin_GTPase"/>
</dbReference>
<dbReference type="EMBL" id="JACGWL010000015">
    <property type="protein sequence ID" value="KAK4387081.1"/>
    <property type="molecule type" value="Genomic_DNA"/>
</dbReference>
<evidence type="ECO:0000313" key="5">
    <source>
        <dbReference type="EMBL" id="KAK4387081.1"/>
    </source>
</evidence>
<accession>A0AAE2BIZ3</accession>
<dbReference type="InterPro" id="IPR002942">
    <property type="entry name" value="S4_RNA-bd"/>
</dbReference>
<keyword evidence="6" id="KW-1185">Reference proteome</keyword>
<dbReference type="SUPFAM" id="SSF55174">
    <property type="entry name" value="Alpha-L RNA-binding motif"/>
    <property type="match status" value="1"/>
</dbReference>
<reference evidence="5" key="2">
    <citation type="journal article" date="2024" name="Plant">
        <title>Genomic evolution and insights into agronomic trait innovations of Sesamum species.</title>
        <authorList>
            <person name="Miao H."/>
            <person name="Wang L."/>
            <person name="Qu L."/>
            <person name="Liu H."/>
            <person name="Sun Y."/>
            <person name="Le M."/>
            <person name="Wang Q."/>
            <person name="Wei S."/>
            <person name="Zheng Y."/>
            <person name="Lin W."/>
            <person name="Duan Y."/>
            <person name="Cao H."/>
            <person name="Xiong S."/>
            <person name="Wang X."/>
            <person name="Wei L."/>
            <person name="Li C."/>
            <person name="Ma Q."/>
            <person name="Ju M."/>
            <person name="Zhao R."/>
            <person name="Li G."/>
            <person name="Mu C."/>
            <person name="Tian Q."/>
            <person name="Mei H."/>
            <person name="Zhang T."/>
            <person name="Gao T."/>
            <person name="Zhang H."/>
        </authorList>
    </citation>
    <scope>NUCLEOTIDE SEQUENCE</scope>
    <source>
        <strain evidence="5">K16</strain>
    </source>
</reference>
<dbReference type="InterPro" id="IPR036986">
    <property type="entry name" value="S4_RNA-bd_sf"/>
</dbReference>
<dbReference type="InterPro" id="IPR040591">
    <property type="entry name" value="RqcP2_RBD"/>
</dbReference>
<dbReference type="PROSITE" id="PS51718">
    <property type="entry name" value="G_DYNAMIN_2"/>
    <property type="match status" value="1"/>
</dbReference>
<feature type="region of interest" description="Disordered" evidence="2">
    <location>
        <begin position="1132"/>
        <end position="1170"/>
    </location>
</feature>
<dbReference type="InterPro" id="IPR027417">
    <property type="entry name" value="P-loop_NTPase"/>
</dbReference>
<feature type="domain" description="Dynamin-type G" evidence="4">
    <location>
        <begin position="503"/>
        <end position="790"/>
    </location>
</feature>
<evidence type="ECO:0000259" key="4">
    <source>
        <dbReference type="PROSITE" id="PS51718"/>
    </source>
</evidence>
<dbReference type="PROSITE" id="PS50889">
    <property type="entry name" value="S4"/>
    <property type="match status" value="1"/>
</dbReference>
<dbReference type="SMART" id="SM00363">
    <property type="entry name" value="S4"/>
    <property type="match status" value="1"/>
</dbReference>
<dbReference type="GO" id="GO:0003723">
    <property type="term" value="F:RNA binding"/>
    <property type="evidence" value="ECO:0007669"/>
    <property type="project" value="UniProtKB-KW"/>
</dbReference>
<dbReference type="GO" id="GO:0016020">
    <property type="term" value="C:membrane"/>
    <property type="evidence" value="ECO:0007669"/>
    <property type="project" value="TreeGrafter"/>
</dbReference>
<dbReference type="Gene3D" id="3.30.1370.160">
    <property type="match status" value="1"/>
</dbReference>
<reference evidence="5" key="1">
    <citation type="submission" date="2020-06" db="EMBL/GenBank/DDBJ databases">
        <authorList>
            <person name="Li T."/>
            <person name="Hu X."/>
            <person name="Zhang T."/>
            <person name="Song X."/>
            <person name="Zhang H."/>
            <person name="Dai N."/>
            <person name="Sheng W."/>
            <person name="Hou X."/>
            <person name="Wei L."/>
        </authorList>
    </citation>
    <scope>NUCLEOTIDE SEQUENCE</scope>
    <source>
        <strain evidence="5">K16</strain>
        <tissue evidence="5">Leaf</tissue>
    </source>
</reference>
<dbReference type="InterPro" id="IPR012677">
    <property type="entry name" value="Nucleotide-bd_a/b_plait_sf"/>
</dbReference>
<dbReference type="Pfam" id="PF17774">
    <property type="entry name" value="YlmH_RBD"/>
    <property type="match status" value="1"/>
</dbReference>
<sequence length="1270" mass="139673">MAASQAFLRTTLLSRESLRSIHFHNKLSSFRPFPLAPLFTSSGIVGEVLWKMGVCLRVRIVEQSQFVLFDRERDKLFLLSISYGHLVVFELYGIYGIVKNTSGICTSAQALKGEFDVFLKGVVDKDTIEDVKRILEMANRASLRREILHTDFLTPPVLKEATLALAKFSDIKMVALGGYPEAERCRLSVGHPEILTSDPDIVAAMSISGNFGFEPCSHGDFLGVILGTGIVRDKLGDIILQGDKGAHILVVPELVDFLASSLDKVRNVSVTCKKMPLLALEYQPPRTKSLKTVEASLRLDAIASAGFKISRSKMANLISDGDVRVNWATVTKNNTTVKTGDIVSVSGKGRLKYGVAMGRVWVVLGPAPSWLSLRPACPLVQNLLEQLQLWVVETLGPSNSSISTAPYNVFKFKNLNDPYSLPSHRTAGISLSLSSMAATGNGTGTAVDFITTPSKTQTGAKSASGKRQRHESVDALNKSASELKTRFEAYNRLQAAAVAFGEKLPIPEIVAIGGQSDGKSSLLEALLGFRFNVREVEMGTRRPLILQMVHDPTAMEPRCRFQEEDSEEYGSPIVSSTAIADYIKLRTEALLRKTRTAVSSKPIVMRAEYAHCPNLTIIDTPGFVLKAKKGEPESTPDEILSMVKSLASPPHRILLFLQQSSVEWCSSLWLDAVREIDPAFRRTLIVVSKFDNRLKEFSDRWEVDRYLSANGYLGENTRPFFVALPKERSSVSNEVFRRQISQVDTEVLCHLRDGVKGGFDEEKYKSYIGFGCLRDYLESELQKKYKEAAPATLALLEQRCTEVTAELNRLDSKIQATSDVAHLRRSAMLHAASICSHLEALLEGAADPAPEQWGKTTEEERSTSGIGGWPGVTRDIKPPNATLRLYGGAAFERAVHEFRCATYSMECPVVSREKVANILLAHAGRGGSRGVTEAAAEIARAAAKSWLAPLLDTACDRLAFVLCNLFDIAIERNHHHHFGYGQLSGDIDGYVGFHAALRHSYNCFVKDLAKQCKQAVRHHLDSVTSPYSQVCYENDVLGSFSSGISTNYQINRVPAGSFCLELSDEGPAVHKVISSNQENMPPEKNETTPGKVAEAREALRECQMTVPETPSPDQPRDENYAVKKELGNCVEGGARKRQSRITGNNRNLDPFRSQNGGGLSLATGDPASRSGSAYTEICSSTARHFARIREVLIERGVASSLNSGFLTPCRGRLMVALGLDLFAVSDEKFMDMFVVPGAIDVLQNEKQTLQKRQKLLHSCLNDFKNVARAL</sequence>
<dbReference type="SMART" id="SM00053">
    <property type="entry name" value="DYNc"/>
    <property type="match status" value="1"/>
</dbReference>
<dbReference type="GO" id="GO:0005874">
    <property type="term" value="C:microtubule"/>
    <property type="evidence" value="ECO:0007669"/>
    <property type="project" value="TreeGrafter"/>
</dbReference>
<keyword evidence="3" id="KW-0812">Transmembrane</keyword>
<dbReference type="PRINTS" id="PR00195">
    <property type="entry name" value="DYNAMIN"/>
</dbReference>
<dbReference type="CDD" id="cd08771">
    <property type="entry name" value="DLP_1"/>
    <property type="match status" value="1"/>
</dbReference>